<proteinExistence type="predicted"/>
<comment type="caution">
    <text evidence="2">The sequence shown here is derived from an EMBL/GenBank/DDBJ whole genome shotgun (WGS) entry which is preliminary data.</text>
</comment>
<feature type="compositionally biased region" description="Pro residues" evidence="1">
    <location>
        <begin position="109"/>
        <end position="119"/>
    </location>
</feature>
<evidence type="ECO:0000313" key="3">
    <source>
        <dbReference type="Proteomes" id="UP000245956"/>
    </source>
</evidence>
<sequence>MHVGQGRAHRVLAAAAANHDQPRFDIRPGRQGSQLLAAIPLHEVHPKTGEPSLLYRTLARPAKLGRLCQLLSETLGWLFSRPYGLLHFPLSRIESPETFRRRRGGGSEPPAPSHPPPPARPRDKGQKKIGAAT</sequence>
<protein>
    <submittedName>
        <fullName evidence="2">Uncharacterized protein</fullName>
    </submittedName>
</protein>
<reference evidence="2 3" key="1">
    <citation type="journal article" date="2016" name="Front. Microbiol.">
        <title>Genome and transcriptome sequences reveal the specific parasitism of the nematophagous Purpureocillium lilacinum 36-1.</title>
        <authorList>
            <person name="Xie J."/>
            <person name="Li S."/>
            <person name="Mo C."/>
            <person name="Xiao X."/>
            <person name="Peng D."/>
            <person name="Wang G."/>
            <person name="Xiao Y."/>
        </authorList>
    </citation>
    <scope>NUCLEOTIDE SEQUENCE [LARGE SCALE GENOMIC DNA]</scope>
    <source>
        <strain evidence="2 3">36-1</strain>
    </source>
</reference>
<evidence type="ECO:0000256" key="1">
    <source>
        <dbReference type="SAM" id="MobiDB-lite"/>
    </source>
</evidence>
<gene>
    <name evidence="2" type="ORF">PCL_02335</name>
</gene>
<accession>A0A2U3E0B9</accession>
<evidence type="ECO:0000313" key="2">
    <source>
        <dbReference type="EMBL" id="PWI67934.1"/>
    </source>
</evidence>
<organism evidence="2 3">
    <name type="scientific">Purpureocillium lilacinum</name>
    <name type="common">Paecilomyces lilacinus</name>
    <dbReference type="NCBI Taxonomy" id="33203"/>
    <lineage>
        <taxon>Eukaryota</taxon>
        <taxon>Fungi</taxon>
        <taxon>Dikarya</taxon>
        <taxon>Ascomycota</taxon>
        <taxon>Pezizomycotina</taxon>
        <taxon>Sordariomycetes</taxon>
        <taxon>Hypocreomycetidae</taxon>
        <taxon>Hypocreales</taxon>
        <taxon>Ophiocordycipitaceae</taxon>
        <taxon>Purpureocillium</taxon>
    </lineage>
</organism>
<dbReference type="EMBL" id="LCWV01000016">
    <property type="protein sequence ID" value="PWI67934.1"/>
    <property type="molecule type" value="Genomic_DNA"/>
</dbReference>
<feature type="region of interest" description="Disordered" evidence="1">
    <location>
        <begin position="94"/>
        <end position="133"/>
    </location>
</feature>
<dbReference type="AlphaFoldDB" id="A0A2U3E0B9"/>
<dbReference type="Proteomes" id="UP000245956">
    <property type="component" value="Unassembled WGS sequence"/>
</dbReference>
<name>A0A2U3E0B9_PURLI</name>